<comment type="catalytic activity">
    <reaction evidence="8">
        <text>L-threonyl-[protein] + ATP = O-phospho-L-threonyl-[protein] + ADP + H(+)</text>
        <dbReference type="Rhea" id="RHEA:46608"/>
        <dbReference type="Rhea" id="RHEA-COMP:11060"/>
        <dbReference type="Rhea" id="RHEA-COMP:11605"/>
        <dbReference type="ChEBI" id="CHEBI:15378"/>
        <dbReference type="ChEBI" id="CHEBI:30013"/>
        <dbReference type="ChEBI" id="CHEBI:30616"/>
        <dbReference type="ChEBI" id="CHEBI:61977"/>
        <dbReference type="ChEBI" id="CHEBI:456216"/>
        <dbReference type="EC" id="2.7.11.1"/>
    </reaction>
</comment>
<evidence type="ECO:0000256" key="9">
    <source>
        <dbReference type="ARBA" id="ARBA00048679"/>
    </source>
</evidence>
<comment type="caution">
    <text evidence="11">The sequence shown here is derived from an EMBL/GenBank/DDBJ whole genome shotgun (WGS) entry which is preliminary data.</text>
</comment>
<gene>
    <name evidence="11" type="ORF">AK830_g4279</name>
</gene>
<accession>A0A0P7B6W3</accession>
<dbReference type="EC" id="2.7.11.1" evidence="3"/>
<dbReference type="InterPro" id="IPR011009">
    <property type="entry name" value="Kinase-like_dom_sf"/>
</dbReference>
<evidence type="ECO:0000259" key="10">
    <source>
        <dbReference type="PROSITE" id="PS50011"/>
    </source>
</evidence>
<proteinExistence type="predicted"/>
<comment type="subunit">
    <text evidence="2">Component of the EKC/KEOPS complex composed of at least BUD32, CGI121, GON7, KAE1 and PCC1; the whole complex dimerizes.</text>
</comment>
<sequence length="327" mass="36381">MAHELPSCITKFAFISRGATGWVFKVDDNIALKYVRKDRLNEFKKETDACDLFERHGSSPYLIQSFLRLPGLNFLQFMSGGSLDQRIYNNQRRDYKHQKCLEVLRLEPVYKIEQWLMELSAAIAWLESLGLVHGDLRPANILLDDTDCLKLADFDCLVAIGSRNMGNAPPWARIQGAEAGPQRGTFGMYGATSEQFTFGSILYNLTRGFELYEDIEGNEAVSLLALMKFPDLSDAGLDRIIDRCWRGEYASLADLAGEMANLAGAAAILPATLPDEEHPAEMREKCHQVLEGKLAGIKFEALKEKLNAGTTGLVHELRGSALDATSL</sequence>
<name>A0A0P7B6W3_9HYPO</name>
<evidence type="ECO:0000256" key="1">
    <source>
        <dbReference type="ARBA" id="ARBA00003747"/>
    </source>
</evidence>
<dbReference type="GO" id="GO:0004674">
    <property type="term" value="F:protein serine/threonine kinase activity"/>
    <property type="evidence" value="ECO:0007669"/>
    <property type="project" value="UniProtKB-EC"/>
</dbReference>
<evidence type="ECO:0000313" key="11">
    <source>
        <dbReference type="EMBL" id="KPM42299.1"/>
    </source>
</evidence>
<dbReference type="SUPFAM" id="SSF56112">
    <property type="entry name" value="Protein kinase-like (PK-like)"/>
    <property type="match status" value="1"/>
</dbReference>
<dbReference type="STRING" id="78410.A0A0P7B6W3"/>
<evidence type="ECO:0000256" key="5">
    <source>
        <dbReference type="ARBA" id="ARBA00019973"/>
    </source>
</evidence>
<dbReference type="PROSITE" id="PS50011">
    <property type="entry name" value="PROTEIN_KINASE_DOM"/>
    <property type="match status" value="1"/>
</dbReference>
<dbReference type="InterPro" id="IPR001245">
    <property type="entry name" value="Ser-Thr/Tyr_kinase_cat_dom"/>
</dbReference>
<evidence type="ECO:0000256" key="8">
    <source>
        <dbReference type="ARBA" id="ARBA00047899"/>
    </source>
</evidence>
<dbReference type="OrthoDB" id="4062651at2759"/>
<evidence type="ECO:0000256" key="2">
    <source>
        <dbReference type="ARBA" id="ARBA00011534"/>
    </source>
</evidence>
<comment type="catalytic activity">
    <reaction evidence="9">
        <text>L-seryl-[protein] + ATP = O-phospho-L-seryl-[protein] + ADP + H(+)</text>
        <dbReference type="Rhea" id="RHEA:17989"/>
        <dbReference type="Rhea" id="RHEA-COMP:9863"/>
        <dbReference type="Rhea" id="RHEA-COMP:11604"/>
        <dbReference type="ChEBI" id="CHEBI:15378"/>
        <dbReference type="ChEBI" id="CHEBI:29999"/>
        <dbReference type="ChEBI" id="CHEBI:30616"/>
        <dbReference type="ChEBI" id="CHEBI:83421"/>
        <dbReference type="ChEBI" id="CHEBI:456216"/>
        <dbReference type="EC" id="2.7.11.1"/>
    </reaction>
</comment>
<evidence type="ECO:0000256" key="4">
    <source>
        <dbReference type="ARBA" id="ARBA00013948"/>
    </source>
</evidence>
<organism evidence="11 12">
    <name type="scientific">Neonectria ditissima</name>
    <dbReference type="NCBI Taxonomy" id="78410"/>
    <lineage>
        <taxon>Eukaryota</taxon>
        <taxon>Fungi</taxon>
        <taxon>Dikarya</taxon>
        <taxon>Ascomycota</taxon>
        <taxon>Pezizomycotina</taxon>
        <taxon>Sordariomycetes</taxon>
        <taxon>Hypocreomycetidae</taxon>
        <taxon>Hypocreales</taxon>
        <taxon>Nectriaceae</taxon>
        <taxon>Neonectria</taxon>
    </lineage>
</organism>
<dbReference type="Pfam" id="PF07714">
    <property type="entry name" value="PK_Tyr_Ser-Thr"/>
    <property type="match status" value="1"/>
</dbReference>
<dbReference type="InterPro" id="IPR008266">
    <property type="entry name" value="Tyr_kinase_AS"/>
</dbReference>
<dbReference type="Gene3D" id="1.10.510.10">
    <property type="entry name" value="Transferase(Phosphotransferase) domain 1"/>
    <property type="match status" value="1"/>
</dbReference>
<reference evidence="11 12" key="1">
    <citation type="submission" date="2015-09" db="EMBL/GenBank/DDBJ databases">
        <title>Draft genome of a European isolate of the apple canker pathogen Neonectria ditissima.</title>
        <authorList>
            <person name="Gomez-Cortecero A."/>
            <person name="Harrison R.J."/>
            <person name="Armitage A.D."/>
        </authorList>
    </citation>
    <scope>NUCLEOTIDE SEQUENCE [LARGE SCALE GENOMIC DNA]</scope>
    <source>
        <strain evidence="11 12">R09/05</strain>
    </source>
</reference>
<dbReference type="GO" id="GO:0005524">
    <property type="term" value="F:ATP binding"/>
    <property type="evidence" value="ECO:0007669"/>
    <property type="project" value="InterPro"/>
</dbReference>
<protein>
    <recommendedName>
        <fullName evidence="5">EKC/KEOPS complex subunit BUD32</fullName>
        <ecNumber evidence="3">2.7.11.1</ecNumber>
    </recommendedName>
    <alternativeName>
        <fullName evidence="6 7">Atypical Serine/threonine protein kinase BUD32</fullName>
    </alternativeName>
    <alternativeName>
        <fullName evidence="4">EKC/KEOPS complex subunit bud32</fullName>
    </alternativeName>
</protein>
<evidence type="ECO:0000256" key="7">
    <source>
        <dbReference type="ARBA" id="ARBA00033194"/>
    </source>
</evidence>
<comment type="function">
    <text evidence="1">Component of the EKC/KEOPS complex that is required for the formation of a threonylcarbamoyl group on adenosine at position 37 (t(6)A37) in tRNAs that read codons beginning with adenine. The complex is probably involved in the transfer of the threonylcarbamoyl moiety of threonylcarbamoyl-AMP (TC-AMP) to the N6 group of A37. BUD32 has ATPase activity in the context of the EKC/KEOPS complex and likely plays a supporting role to the catalytic subunit KAE1. The EKC/KEOPS complex also promotes both telomere uncapping and telomere elongation. The complex is required for efficient recruitment of transcriptional coactivators.</text>
</comment>
<dbReference type="InterPro" id="IPR000719">
    <property type="entry name" value="Prot_kinase_dom"/>
</dbReference>
<keyword evidence="12" id="KW-1185">Reference proteome</keyword>
<dbReference type="AlphaFoldDB" id="A0A0P7B6W3"/>
<dbReference type="Proteomes" id="UP000050424">
    <property type="component" value="Unassembled WGS sequence"/>
</dbReference>
<evidence type="ECO:0000256" key="3">
    <source>
        <dbReference type="ARBA" id="ARBA00012513"/>
    </source>
</evidence>
<feature type="domain" description="Protein kinase" evidence="10">
    <location>
        <begin position="9"/>
        <end position="269"/>
    </location>
</feature>
<evidence type="ECO:0000256" key="6">
    <source>
        <dbReference type="ARBA" id="ARBA00030980"/>
    </source>
</evidence>
<evidence type="ECO:0000313" key="12">
    <source>
        <dbReference type="Proteomes" id="UP000050424"/>
    </source>
</evidence>
<dbReference type="PROSITE" id="PS00109">
    <property type="entry name" value="PROTEIN_KINASE_TYR"/>
    <property type="match status" value="1"/>
</dbReference>
<dbReference type="InterPro" id="IPR051681">
    <property type="entry name" value="Ser/Thr_Kinases-Pseudokinases"/>
</dbReference>
<dbReference type="EMBL" id="LKCW01000051">
    <property type="protein sequence ID" value="KPM42299.1"/>
    <property type="molecule type" value="Genomic_DNA"/>
</dbReference>
<dbReference type="PANTHER" id="PTHR44329">
    <property type="entry name" value="SERINE/THREONINE-PROTEIN KINASE TNNI3K-RELATED"/>
    <property type="match status" value="1"/>
</dbReference>